<dbReference type="Gene3D" id="3.40.630.10">
    <property type="entry name" value="Zn peptidases"/>
    <property type="match status" value="1"/>
</dbReference>
<dbReference type="AlphaFoldDB" id="H1S8V7"/>
<evidence type="ECO:0000256" key="1">
    <source>
        <dbReference type="ARBA" id="ARBA00022670"/>
    </source>
</evidence>
<organism evidence="6 7">
    <name type="scientific">Cupriavidus basilensis OR16</name>
    <dbReference type="NCBI Taxonomy" id="1127483"/>
    <lineage>
        <taxon>Bacteria</taxon>
        <taxon>Pseudomonadati</taxon>
        <taxon>Pseudomonadota</taxon>
        <taxon>Betaproteobacteria</taxon>
        <taxon>Burkholderiales</taxon>
        <taxon>Burkholderiaceae</taxon>
        <taxon>Cupriavidus</taxon>
    </lineage>
</organism>
<dbReference type="InterPro" id="IPR051458">
    <property type="entry name" value="Cyt/Met_Dipeptidase"/>
</dbReference>
<dbReference type="Pfam" id="PF01546">
    <property type="entry name" value="Peptidase_M20"/>
    <property type="match status" value="1"/>
</dbReference>
<dbReference type="RefSeq" id="WP_006159861.1">
    <property type="nucleotide sequence ID" value="NZ_AHJE01000053.1"/>
</dbReference>
<name>H1S8V7_9BURK</name>
<dbReference type="GO" id="GO:0008233">
    <property type="term" value="F:peptidase activity"/>
    <property type="evidence" value="ECO:0007669"/>
    <property type="project" value="UniProtKB-KW"/>
</dbReference>
<sequence>MSRTQAIELAARYFDDGSFEQVLRQRVAMRTESQNPAGAAILRAYLTDAIGPQLDALGFTWRLVDNPIAGGGPFMLAQRLEPEAAFTVLTYGHGDVVRGQDAQWRPGLAPWEVTLDGDRWYGRGTADNKGQHTINLAALTQVLALRKGRLGYDVKMILEMGEETGSPGLREVCVKYADELAADVFIASDGPRVAAGRPTIFLGSRGIRNVRLGVNLREGAHHSGNWGGLLSNAGTRLAHAIASVVDARGRVLVRGLLPDGLPANVRAALSTIEVGGGPADPQIDPGWGEPGLSPTERVYGWNTFEVLAFKTGNPDAPVGAIPGHAFALCQIRFVVGSDSANFMRHLREHLDAHGFHDVEVLPDGEPMQATRLDPDDAWVRWALASVQRTTGEPPALLPNFGGSLPNDVFADVLALPTLWFPHSYPACSQHAPNEHLLGSVARQALQVMAGVFWDLAEDGAAIAGSRRAPRHARGFRSETASSTAPA</sequence>
<proteinExistence type="predicted"/>
<evidence type="ECO:0000313" key="6">
    <source>
        <dbReference type="EMBL" id="EHP41149.1"/>
    </source>
</evidence>
<reference evidence="6 7" key="1">
    <citation type="journal article" date="2012" name="J. Bacteriol.">
        <title>De Novo Genome Project of Cupriavidus basilensis OR16.</title>
        <authorList>
            <person name="Cserhati M."/>
            <person name="Kriszt B."/>
            <person name="Szoboszlay S."/>
            <person name="Toth A."/>
            <person name="Szabo I."/>
            <person name="Tancsics A."/>
            <person name="Nagy I."/>
            <person name="Horvath B."/>
            <person name="Nagy I."/>
            <person name="Kukolya J."/>
        </authorList>
    </citation>
    <scope>NUCLEOTIDE SEQUENCE [LARGE SCALE GENOMIC DNA]</scope>
    <source>
        <strain evidence="6 7">OR16</strain>
    </source>
</reference>
<dbReference type="SUPFAM" id="SSF53187">
    <property type="entry name" value="Zn-dependent exopeptidases"/>
    <property type="match status" value="1"/>
</dbReference>
<keyword evidence="2" id="KW-0479">Metal-binding</keyword>
<evidence type="ECO:0000256" key="4">
    <source>
        <dbReference type="SAM" id="MobiDB-lite"/>
    </source>
</evidence>
<dbReference type="Gene3D" id="3.30.70.360">
    <property type="match status" value="1"/>
</dbReference>
<dbReference type="GO" id="GO:0046872">
    <property type="term" value="F:metal ion binding"/>
    <property type="evidence" value="ECO:0007669"/>
    <property type="project" value="UniProtKB-KW"/>
</dbReference>
<evidence type="ECO:0000313" key="7">
    <source>
        <dbReference type="Proteomes" id="UP000005808"/>
    </source>
</evidence>
<dbReference type="PANTHER" id="PTHR43270:SF12">
    <property type="entry name" value="SUCCINYL-DIAMINOPIMELATE DESUCCINYLASE"/>
    <property type="match status" value="1"/>
</dbReference>
<evidence type="ECO:0000259" key="5">
    <source>
        <dbReference type="Pfam" id="PF07687"/>
    </source>
</evidence>
<evidence type="ECO:0000256" key="3">
    <source>
        <dbReference type="ARBA" id="ARBA00022801"/>
    </source>
</evidence>
<feature type="region of interest" description="Disordered" evidence="4">
    <location>
        <begin position="466"/>
        <end position="486"/>
    </location>
</feature>
<keyword evidence="3" id="KW-0378">Hydrolase</keyword>
<accession>H1S8V7</accession>
<dbReference type="PANTHER" id="PTHR43270">
    <property type="entry name" value="BETA-ALA-HIS DIPEPTIDASE"/>
    <property type="match status" value="1"/>
</dbReference>
<comment type="caution">
    <text evidence="6">The sequence shown here is derived from an EMBL/GenBank/DDBJ whole genome shotgun (WGS) entry which is preliminary data.</text>
</comment>
<dbReference type="PATRIC" id="fig|1127483.3.peg.4430"/>
<protein>
    <recommendedName>
        <fullName evidence="5">Peptidase M20 dimerisation domain-containing protein</fullName>
    </recommendedName>
</protein>
<keyword evidence="1" id="KW-0645">Protease</keyword>
<dbReference type="InterPro" id="IPR002933">
    <property type="entry name" value="Peptidase_M20"/>
</dbReference>
<dbReference type="Proteomes" id="UP000005808">
    <property type="component" value="Unassembled WGS sequence"/>
</dbReference>
<dbReference type="NCBIfam" id="NF005478">
    <property type="entry name" value="PRK07079.1"/>
    <property type="match status" value="1"/>
</dbReference>
<dbReference type="InterPro" id="IPR011650">
    <property type="entry name" value="Peptidase_M20_dimer"/>
</dbReference>
<dbReference type="Pfam" id="PF07687">
    <property type="entry name" value="M20_dimer"/>
    <property type="match status" value="1"/>
</dbReference>
<evidence type="ECO:0000256" key="2">
    <source>
        <dbReference type="ARBA" id="ARBA00022723"/>
    </source>
</evidence>
<dbReference type="OrthoDB" id="9761532at2"/>
<dbReference type="GO" id="GO:0006508">
    <property type="term" value="P:proteolysis"/>
    <property type="evidence" value="ECO:0007669"/>
    <property type="project" value="UniProtKB-KW"/>
</dbReference>
<feature type="domain" description="Peptidase M20 dimerisation" evidence="5">
    <location>
        <begin position="203"/>
        <end position="355"/>
    </location>
</feature>
<dbReference type="EMBL" id="AHJE01000053">
    <property type="protein sequence ID" value="EHP41149.1"/>
    <property type="molecule type" value="Genomic_DNA"/>
</dbReference>
<gene>
    <name evidence="6" type="ORF">OR16_22143</name>
</gene>